<dbReference type="EMBL" id="VFOP01000001">
    <property type="protein sequence ID" value="TQL49559.1"/>
    <property type="molecule type" value="Genomic_DNA"/>
</dbReference>
<comment type="caution">
    <text evidence="2">The sequence shown here is derived from an EMBL/GenBank/DDBJ whole genome shotgun (WGS) entry which is preliminary data.</text>
</comment>
<name>A0A542YNF1_9MICO</name>
<dbReference type="RefSeq" id="WP_153390291.1">
    <property type="nucleotide sequence ID" value="NZ_BAAAIK010000003.1"/>
</dbReference>
<dbReference type="AlphaFoldDB" id="A0A542YNF1"/>
<organism evidence="2 3">
    <name type="scientific">Ornithinicoccus hortensis</name>
    <dbReference type="NCBI Taxonomy" id="82346"/>
    <lineage>
        <taxon>Bacteria</taxon>
        <taxon>Bacillati</taxon>
        <taxon>Actinomycetota</taxon>
        <taxon>Actinomycetes</taxon>
        <taxon>Micrococcales</taxon>
        <taxon>Intrasporangiaceae</taxon>
        <taxon>Ornithinicoccus</taxon>
    </lineage>
</organism>
<evidence type="ECO:0000256" key="1">
    <source>
        <dbReference type="SAM" id="MobiDB-lite"/>
    </source>
</evidence>
<accession>A0A542YNF1</accession>
<feature type="region of interest" description="Disordered" evidence="1">
    <location>
        <begin position="1"/>
        <end position="23"/>
    </location>
</feature>
<evidence type="ECO:0000313" key="3">
    <source>
        <dbReference type="Proteomes" id="UP000319516"/>
    </source>
</evidence>
<proteinExistence type="predicted"/>
<evidence type="ECO:0000313" key="2">
    <source>
        <dbReference type="EMBL" id="TQL49559.1"/>
    </source>
</evidence>
<keyword evidence="3" id="KW-1185">Reference proteome</keyword>
<protein>
    <submittedName>
        <fullName evidence="2">Uncharacterized protein</fullName>
    </submittedName>
</protein>
<gene>
    <name evidence="2" type="ORF">FB467_0634</name>
</gene>
<sequence length="53" mass="5456">MERHGLSGKTPQDCPHLFPPATDDVGLVTTRVVPAGAGGSECGEAPSLETLRP</sequence>
<dbReference type="Proteomes" id="UP000319516">
    <property type="component" value="Unassembled WGS sequence"/>
</dbReference>
<reference evidence="2 3" key="1">
    <citation type="submission" date="2019-06" db="EMBL/GenBank/DDBJ databases">
        <title>Sequencing the genomes of 1000 actinobacteria strains.</title>
        <authorList>
            <person name="Klenk H.-P."/>
        </authorList>
    </citation>
    <scope>NUCLEOTIDE SEQUENCE [LARGE SCALE GENOMIC DNA]</scope>
    <source>
        <strain evidence="2 3">DSM 12335</strain>
    </source>
</reference>